<keyword evidence="2" id="KW-1185">Reference proteome</keyword>
<dbReference type="AlphaFoldDB" id="A0AAC9JN52"/>
<evidence type="ECO:0000313" key="1">
    <source>
        <dbReference type="EMBL" id="APF36478.1"/>
    </source>
</evidence>
<organism evidence="1 2">
    <name type="scientific">Chelatococcus daeguensis</name>
    <dbReference type="NCBI Taxonomy" id="444444"/>
    <lineage>
        <taxon>Bacteria</taxon>
        <taxon>Pseudomonadati</taxon>
        <taxon>Pseudomonadota</taxon>
        <taxon>Alphaproteobacteria</taxon>
        <taxon>Hyphomicrobiales</taxon>
        <taxon>Chelatococcaceae</taxon>
        <taxon>Chelatococcus</taxon>
    </lineage>
</organism>
<dbReference type="KEGG" id="cdq:BOQ54_03380"/>
<dbReference type="Gene3D" id="3.40.50.150">
    <property type="entry name" value="Vaccinia Virus protein VP39"/>
    <property type="match status" value="1"/>
</dbReference>
<dbReference type="Pfam" id="PF13489">
    <property type="entry name" value="Methyltransf_23"/>
    <property type="match status" value="1"/>
</dbReference>
<evidence type="ECO:0008006" key="3">
    <source>
        <dbReference type="Google" id="ProtNLM"/>
    </source>
</evidence>
<name>A0AAC9JN52_9HYPH</name>
<dbReference type="EMBL" id="CP018095">
    <property type="protein sequence ID" value="APF36478.1"/>
    <property type="molecule type" value="Genomic_DNA"/>
</dbReference>
<dbReference type="Proteomes" id="UP000182703">
    <property type="component" value="Chromosome"/>
</dbReference>
<accession>A0AAC9JN52</accession>
<proteinExistence type="predicted"/>
<reference evidence="1 2" key="1">
    <citation type="submission" date="2016-11" db="EMBL/GenBank/DDBJ databases">
        <title>Complete genome sequence of the aerobically denitrifying bacterium Chelatococcus daeguensis TAD1.</title>
        <authorList>
            <person name="Yang Y."/>
            <person name="Huang S."/>
            <person name="Lin E."/>
        </authorList>
    </citation>
    <scope>NUCLEOTIDE SEQUENCE [LARGE SCALE GENOMIC DNA]</scope>
    <source>
        <strain evidence="1 2">TAD1</strain>
    </source>
</reference>
<evidence type="ECO:0000313" key="2">
    <source>
        <dbReference type="Proteomes" id="UP000182703"/>
    </source>
</evidence>
<dbReference type="InterPro" id="IPR029063">
    <property type="entry name" value="SAM-dependent_MTases_sf"/>
</dbReference>
<gene>
    <name evidence="1" type="ORF">BOQ54_03380</name>
</gene>
<dbReference type="SUPFAM" id="SSF53335">
    <property type="entry name" value="S-adenosyl-L-methionine-dependent methyltransferases"/>
    <property type="match status" value="1"/>
</dbReference>
<dbReference type="CDD" id="cd02440">
    <property type="entry name" value="AdoMet_MTases"/>
    <property type="match status" value="1"/>
</dbReference>
<sequence>MMNAAPQPQTARIARACPLCGNERKRKKLQRYSDERWSVVACPICDFVHLSHAPPLKALESELAWEKSFHVERDRRRKRNPLWQALDHATRWRLRLGRAASPAGRIARSAARGAVLDLGCGTGRHLEDLPEGYTPYGVEISRELAEISDRLFRARGGRTVQASALDGLREFDDGFFSGALLRSFLEHDIRPLPILEELNRVLVPGGVALVKVPNFASINRLIMGQRWCGIRLPDHVNYFTPGTLRRMAGAAGFNVRFDLLTLVPTSDNMWATLVKPPIA</sequence>
<protein>
    <recommendedName>
        <fullName evidence="3">Class I SAM-dependent methyltransferase</fullName>
    </recommendedName>
</protein>
<dbReference type="RefSeq" id="WP_063187335.1">
    <property type="nucleotide sequence ID" value="NZ_CP018095.1"/>
</dbReference>